<dbReference type="AlphaFoldDB" id="A0A1G8SF43"/>
<feature type="domain" description="AB hydrolase-1" evidence="2">
    <location>
        <begin position="39"/>
        <end position="287"/>
    </location>
</feature>
<dbReference type="GO" id="GO:0016787">
    <property type="term" value="F:hydrolase activity"/>
    <property type="evidence" value="ECO:0007669"/>
    <property type="project" value="UniProtKB-KW"/>
</dbReference>
<proteinExistence type="predicted"/>
<dbReference type="Proteomes" id="UP000198853">
    <property type="component" value="Unassembled WGS sequence"/>
</dbReference>
<protein>
    <submittedName>
        <fullName evidence="3">Pimeloyl-ACP methyl ester carboxylesterase</fullName>
    </submittedName>
</protein>
<evidence type="ECO:0000256" key="1">
    <source>
        <dbReference type="ARBA" id="ARBA00022801"/>
    </source>
</evidence>
<keyword evidence="4" id="KW-1185">Reference proteome</keyword>
<dbReference type="InterPro" id="IPR029058">
    <property type="entry name" value="AB_hydrolase_fold"/>
</dbReference>
<dbReference type="PANTHER" id="PTHR43329">
    <property type="entry name" value="EPOXIDE HYDROLASE"/>
    <property type="match status" value="1"/>
</dbReference>
<dbReference type="InterPro" id="IPR000639">
    <property type="entry name" value="Epox_hydrolase-like"/>
</dbReference>
<evidence type="ECO:0000313" key="3">
    <source>
        <dbReference type="EMBL" id="SDJ27872.1"/>
    </source>
</evidence>
<dbReference type="OrthoDB" id="9808398at2"/>
<reference evidence="3 4" key="1">
    <citation type="submission" date="2016-10" db="EMBL/GenBank/DDBJ databases">
        <authorList>
            <person name="de Groot N.N."/>
        </authorList>
    </citation>
    <scope>NUCLEOTIDE SEQUENCE [LARGE SCALE GENOMIC DNA]</scope>
    <source>
        <strain evidence="3 4">DSM 21771</strain>
    </source>
</reference>
<evidence type="ECO:0000259" key="2">
    <source>
        <dbReference type="Pfam" id="PF00561"/>
    </source>
</evidence>
<name>A0A1G8SF43_9BACI</name>
<evidence type="ECO:0000313" key="4">
    <source>
        <dbReference type="Proteomes" id="UP000198853"/>
    </source>
</evidence>
<dbReference type="InterPro" id="IPR000073">
    <property type="entry name" value="AB_hydrolase_1"/>
</dbReference>
<dbReference type="RefSeq" id="WP_090400071.1">
    <property type="nucleotide sequence ID" value="NZ_FNEN01000027.1"/>
</dbReference>
<organism evidence="3 4">
    <name type="scientific">Natribacillus halophilus</name>
    <dbReference type="NCBI Taxonomy" id="549003"/>
    <lineage>
        <taxon>Bacteria</taxon>
        <taxon>Bacillati</taxon>
        <taxon>Bacillota</taxon>
        <taxon>Bacilli</taxon>
        <taxon>Bacillales</taxon>
        <taxon>Bacillaceae</taxon>
        <taxon>Natribacillus</taxon>
    </lineage>
</organism>
<dbReference type="Pfam" id="PF00561">
    <property type="entry name" value="Abhydrolase_1"/>
    <property type="match status" value="1"/>
</dbReference>
<gene>
    <name evidence="3" type="ORF">SAMN04488123_12710</name>
</gene>
<accession>A0A1G8SF43</accession>
<dbReference type="SUPFAM" id="SSF53474">
    <property type="entry name" value="alpha/beta-Hydrolases"/>
    <property type="match status" value="1"/>
</dbReference>
<sequence>MNGFNALNFDDDIEHGHVKVNGIQLHYVASGKEDAPVCILLHGFPQNWFSWRYVIPKLRHSHRVIAIDLRGYGDSDKPQGMMNYDKRTMARDVQGLLHHFRVKKALIVGHDRGARVARRLALDFPDLVDRLVLIDIMPTEYIYDSLSVSAAANHYWQWVFSLVHELPEAFIKGKEEEYLKFLLHQEDHFFDLLKSDGAWEKYLADWRQPGAVSAALNDYRASFHIDLPRYREEAKQHTELKTDTLLLWGEEGNVANLPVLDGWRRTIPKVIGEEIKGCGHYVPEEKPAEVARHIIDFSQRYFHH</sequence>
<keyword evidence="1" id="KW-0378">Hydrolase</keyword>
<dbReference type="PRINTS" id="PR00412">
    <property type="entry name" value="EPOXHYDRLASE"/>
</dbReference>
<dbReference type="EMBL" id="FNEN01000027">
    <property type="protein sequence ID" value="SDJ27872.1"/>
    <property type="molecule type" value="Genomic_DNA"/>
</dbReference>
<dbReference type="Gene3D" id="3.40.50.1820">
    <property type="entry name" value="alpha/beta hydrolase"/>
    <property type="match status" value="1"/>
</dbReference>
<dbReference type="PRINTS" id="PR00111">
    <property type="entry name" value="ABHYDROLASE"/>
</dbReference>